<dbReference type="GO" id="GO:0005829">
    <property type="term" value="C:cytosol"/>
    <property type="evidence" value="ECO:0007669"/>
    <property type="project" value="UniProtKB-ARBA"/>
</dbReference>
<evidence type="ECO:0000259" key="4">
    <source>
        <dbReference type="PROSITE" id="PS51857"/>
    </source>
</evidence>
<protein>
    <submittedName>
        <fullName evidence="5">DUF1294 domain-containing protein</fullName>
    </submittedName>
</protein>
<dbReference type="InterPro" id="IPR012340">
    <property type="entry name" value="NA-bd_OB-fold"/>
</dbReference>
<dbReference type="PANTHER" id="PTHR12962:SF1">
    <property type="entry name" value="COLD SHOCK DOMAIN-CONTAINING PROTEIN CG9705"/>
    <property type="match status" value="1"/>
</dbReference>
<keyword evidence="1" id="KW-0597">Phosphoprotein</keyword>
<keyword evidence="3" id="KW-0472">Membrane</keyword>
<dbReference type="RefSeq" id="WP_180306131.1">
    <property type="nucleotide sequence ID" value="NZ_CP058952.1"/>
</dbReference>
<dbReference type="Gene3D" id="2.40.50.140">
    <property type="entry name" value="Nucleic acid-binding proteins"/>
    <property type="match status" value="1"/>
</dbReference>
<dbReference type="InterPro" id="IPR019844">
    <property type="entry name" value="CSD_CS"/>
</dbReference>
<gene>
    <name evidence="5" type="ORF">HZU75_11170</name>
</gene>
<dbReference type="SUPFAM" id="SSF50249">
    <property type="entry name" value="Nucleic acid-binding proteins"/>
    <property type="match status" value="1"/>
</dbReference>
<dbReference type="KEGG" id="cfon:HZU75_11170"/>
<comment type="subcellular location">
    <subcellularLocation>
        <location evidence="2">Cytoplasm</location>
    </subcellularLocation>
</comment>
<feature type="transmembrane region" description="Helical" evidence="3">
    <location>
        <begin position="171"/>
        <end position="189"/>
    </location>
</feature>
<dbReference type="Pfam" id="PF00313">
    <property type="entry name" value="CSD"/>
    <property type="match status" value="1"/>
</dbReference>
<feature type="domain" description="CSD" evidence="4">
    <location>
        <begin position="1"/>
        <end position="66"/>
    </location>
</feature>
<reference evidence="5 6" key="1">
    <citation type="journal article" date="2016" name="Int. J. Syst. Evol. Microbiol.">
        <title>Chitinibacter fontanus sp. nov., isolated from a spring.</title>
        <authorList>
            <person name="Sheu S.Y."/>
            <person name="Li Y.S."/>
            <person name="Young C.C."/>
            <person name="Chen W.M."/>
        </authorList>
    </citation>
    <scope>NUCLEOTIDE SEQUENCE [LARGE SCALE GENOMIC DNA]</scope>
    <source>
        <strain evidence="5 6">STM-7</strain>
    </source>
</reference>
<dbReference type="InterPro" id="IPR011129">
    <property type="entry name" value="CSD"/>
</dbReference>
<dbReference type="Proteomes" id="UP000510822">
    <property type="component" value="Chromosome"/>
</dbReference>
<dbReference type="GO" id="GO:0043488">
    <property type="term" value="P:regulation of mRNA stability"/>
    <property type="evidence" value="ECO:0007669"/>
    <property type="project" value="TreeGrafter"/>
</dbReference>
<keyword evidence="6" id="KW-1185">Reference proteome</keyword>
<keyword evidence="3" id="KW-0812">Transmembrane</keyword>
<dbReference type="PROSITE" id="PS00352">
    <property type="entry name" value="CSD_1"/>
    <property type="match status" value="1"/>
</dbReference>
<dbReference type="PANTHER" id="PTHR12962">
    <property type="entry name" value="CALCIUM-REGULATED HEAT STABLE PROTEIN CRHSP-24-RELATED"/>
    <property type="match status" value="1"/>
</dbReference>
<evidence type="ECO:0000313" key="6">
    <source>
        <dbReference type="Proteomes" id="UP000510822"/>
    </source>
</evidence>
<accession>A0A7D5Z4J4</accession>
<evidence type="ECO:0000256" key="2">
    <source>
        <dbReference type="RuleBase" id="RU000408"/>
    </source>
</evidence>
<evidence type="ECO:0000256" key="3">
    <source>
        <dbReference type="SAM" id="Phobius"/>
    </source>
</evidence>
<dbReference type="SMART" id="SM00357">
    <property type="entry name" value="CSP"/>
    <property type="match status" value="1"/>
</dbReference>
<dbReference type="GO" id="GO:0003730">
    <property type="term" value="F:mRNA 3'-UTR binding"/>
    <property type="evidence" value="ECO:0007669"/>
    <property type="project" value="TreeGrafter"/>
</dbReference>
<dbReference type="InterPro" id="IPR010718">
    <property type="entry name" value="DUF1294"/>
</dbReference>
<organism evidence="5 6">
    <name type="scientific">Chitinibacter fontanus</name>
    <dbReference type="NCBI Taxonomy" id="1737446"/>
    <lineage>
        <taxon>Bacteria</taxon>
        <taxon>Pseudomonadati</taxon>
        <taxon>Pseudomonadota</taxon>
        <taxon>Betaproteobacteria</taxon>
        <taxon>Neisseriales</taxon>
        <taxon>Chitinibacteraceae</taxon>
        <taxon>Chitinibacter</taxon>
    </lineage>
</organism>
<dbReference type="EMBL" id="CP058952">
    <property type="protein sequence ID" value="QLI82041.1"/>
    <property type="molecule type" value="Genomic_DNA"/>
</dbReference>
<dbReference type="InterPro" id="IPR052069">
    <property type="entry name" value="Ca-reg_mRNA-binding_domain"/>
</dbReference>
<dbReference type="PROSITE" id="PS51857">
    <property type="entry name" value="CSD_2"/>
    <property type="match status" value="1"/>
</dbReference>
<evidence type="ECO:0000313" key="5">
    <source>
        <dbReference type="EMBL" id="QLI82041.1"/>
    </source>
</evidence>
<name>A0A7D5Z4J4_9NEIS</name>
<proteinExistence type="predicted"/>
<feature type="transmembrane region" description="Helical" evidence="3">
    <location>
        <begin position="105"/>
        <end position="124"/>
    </location>
</feature>
<feature type="transmembrane region" description="Helical" evidence="3">
    <location>
        <begin position="82"/>
        <end position="99"/>
    </location>
</feature>
<keyword evidence="3" id="KW-1133">Transmembrane helix</keyword>
<dbReference type="InterPro" id="IPR002059">
    <property type="entry name" value="CSP_DNA-bd"/>
</dbReference>
<sequence length="199" mass="21763">MKQGKLVQWNGSKGFGFLQSEAGERVFVHISTLKRAGYFRPKAGDMVWFEQGSDAKGRVQAVNVAPKKGGKPAAASGAKKDLIDYLMYGLLPLFLLMVLSSSARWLLLAISAASSALVFAMYWLDKRQAANGGWRVPEANLHLVSLCGGWPGAWLAQQTLRHKTQKTTFRVGFLASAMLCIVALGFLLSQKTLLASWMI</sequence>
<evidence type="ECO:0000256" key="1">
    <source>
        <dbReference type="ARBA" id="ARBA00022553"/>
    </source>
</evidence>
<dbReference type="AlphaFoldDB" id="A0A7D5Z4J4"/>
<dbReference type="Pfam" id="PF06961">
    <property type="entry name" value="DUF1294"/>
    <property type="match status" value="1"/>
</dbReference>